<dbReference type="Proteomes" id="UP000609531">
    <property type="component" value="Unassembled WGS sequence"/>
</dbReference>
<evidence type="ECO:0000313" key="1">
    <source>
        <dbReference type="EMBL" id="MBJ3777554.1"/>
    </source>
</evidence>
<accession>A0A934MMT0</accession>
<dbReference type="EMBL" id="JAEKJA010000017">
    <property type="protein sequence ID" value="MBJ3777554.1"/>
    <property type="molecule type" value="Genomic_DNA"/>
</dbReference>
<name>A0A934MMT0_9HYPH</name>
<keyword evidence="2" id="KW-1185">Reference proteome</keyword>
<proteinExistence type="predicted"/>
<sequence>MVIDFLNYEKFIAHGALMTDIRRRPTPRISANDLARYMVSTESGKIGIIRRARESSTPGRIRYTDAKDILKAALIDPAGERRIIAAGRDMFDQRVDDASLSDFVRDDAAKSLDAFDAFDRMRNEIAGFDYQPAPKRQPKLTLADVPVSVYADVLIHRDYRGVGQIGGAIFRMTLPDEEEGESATTKRREMGLYAATLVQMHIRENLAGNRTPAHQLCWAIDVQCGEKHIAPRTYAQRAQNLENACRFIAAMWDRV</sequence>
<reference evidence="1" key="1">
    <citation type="submission" date="2020-12" db="EMBL/GenBank/DDBJ databases">
        <title>Bacterial taxonomy.</title>
        <authorList>
            <person name="Pan X."/>
        </authorList>
    </citation>
    <scope>NUCLEOTIDE SEQUENCE</scope>
    <source>
        <strain evidence="1">B2012</strain>
    </source>
</reference>
<dbReference type="AlphaFoldDB" id="A0A934MMT0"/>
<protein>
    <submittedName>
        <fullName evidence="1">Uncharacterized protein</fullName>
    </submittedName>
</protein>
<organism evidence="1 2">
    <name type="scientific">Acuticoccus mangrovi</name>
    <dbReference type="NCBI Taxonomy" id="2796142"/>
    <lineage>
        <taxon>Bacteria</taxon>
        <taxon>Pseudomonadati</taxon>
        <taxon>Pseudomonadota</taxon>
        <taxon>Alphaproteobacteria</taxon>
        <taxon>Hyphomicrobiales</taxon>
        <taxon>Amorphaceae</taxon>
        <taxon>Acuticoccus</taxon>
    </lineage>
</organism>
<comment type="caution">
    <text evidence="1">The sequence shown here is derived from an EMBL/GenBank/DDBJ whole genome shotgun (WGS) entry which is preliminary data.</text>
</comment>
<dbReference type="RefSeq" id="WP_211110386.1">
    <property type="nucleotide sequence ID" value="NZ_JAEKJA010000017.1"/>
</dbReference>
<evidence type="ECO:0000313" key="2">
    <source>
        <dbReference type="Proteomes" id="UP000609531"/>
    </source>
</evidence>
<gene>
    <name evidence="1" type="ORF">JCR33_17735</name>
</gene>